<evidence type="ECO:0000256" key="1">
    <source>
        <dbReference type="SAM" id="MobiDB-lite"/>
    </source>
</evidence>
<evidence type="ECO:0000256" key="2">
    <source>
        <dbReference type="SAM" id="Phobius"/>
    </source>
</evidence>
<dbReference type="EMBL" id="HG711811">
    <property type="protein sequence ID" value="CDJ49685.1"/>
    <property type="molecule type" value="Genomic_DNA"/>
</dbReference>
<keyword evidence="2" id="KW-0812">Transmembrane</keyword>
<sequence length="284" mass="31234">MAVRVESEEEEAQGGVDTPEECEGKQEPEPADSVPLKKKKLNFFSFFKVLFVFLLLSASIKALSSSKKVKFLLQHYADSGKDEWEPRQLPAATVKDIIKSEEELKLFASKLNTSWGNASPRVRAAFTKYFVPSTGEESGENDHQEEGNGALALYNSHVERLLGAPRPDPTDAEALKQQQMSLLLLRGVCGAAATVLQHLSRLEQLHKEDGAPVPVLGLGAPLSLPPLEELLEEEEGVTAGEFLKPFGLETKPEKKGVERSRVPFQGAMTGAPWNPIVYRPLPDF</sequence>
<dbReference type="OrthoDB" id="347913at2759"/>
<feature type="transmembrane region" description="Helical" evidence="2">
    <location>
        <begin position="43"/>
        <end position="63"/>
    </location>
</feature>
<dbReference type="Proteomes" id="UP000030750">
    <property type="component" value="Unassembled WGS sequence"/>
</dbReference>
<protein>
    <submittedName>
        <fullName evidence="3">Uncharacterized protein</fullName>
    </submittedName>
</protein>
<feature type="region of interest" description="Disordered" evidence="1">
    <location>
        <begin position="1"/>
        <end position="33"/>
    </location>
</feature>
<reference evidence="3" key="2">
    <citation type="submission" date="2013-10" db="EMBL/GenBank/DDBJ databases">
        <authorList>
            <person name="Aslett M."/>
        </authorList>
    </citation>
    <scope>NUCLEOTIDE SEQUENCE [LARGE SCALE GENOMIC DNA]</scope>
    <source>
        <strain evidence="3">Houghton</strain>
    </source>
</reference>
<reference evidence="3" key="1">
    <citation type="submission" date="2013-10" db="EMBL/GenBank/DDBJ databases">
        <title>Genomic analysis of the causative agents of coccidiosis in chickens.</title>
        <authorList>
            <person name="Reid A.J."/>
            <person name="Blake D."/>
            <person name="Billington K."/>
            <person name="Browne H."/>
            <person name="Dunn M."/>
            <person name="Hung S."/>
            <person name="Kawahara F."/>
            <person name="Miranda-Saavedra D."/>
            <person name="Mourier T."/>
            <person name="Nagra H."/>
            <person name="Otto T.D."/>
            <person name="Rawlings N."/>
            <person name="Sanchez A."/>
            <person name="Sanders M."/>
            <person name="Subramaniam C."/>
            <person name="Tay Y."/>
            <person name="Dear P."/>
            <person name="Doerig C."/>
            <person name="Gruber A."/>
            <person name="Parkinson J."/>
            <person name="Shirley M."/>
            <person name="Wan K.L."/>
            <person name="Berriman M."/>
            <person name="Tomley F."/>
            <person name="Pain A."/>
        </authorList>
    </citation>
    <scope>NUCLEOTIDE SEQUENCE [LARGE SCALE GENOMIC DNA]</scope>
    <source>
        <strain evidence="3">Houghton</strain>
    </source>
</reference>
<organism evidence="3 4">
    <name type="scientific">Eimeria brunetti</name>
    <dbReference type="NCBI Taxonomy" id="51314"/>
    <lineage>
        <taxon>Eukaryota</taxon>
        <taxon>Sar</taxon>
        <taxon>Alveolata</taxon>
        <taxon>Apicomplexa</taxon>
        <taxon>Conoidasida</taxon>
        <taxon>Coccidia</taxon>
        <taxon>Eucoccidiorida</taxon>
        <taxon>Eimeriorina</taxon>
        <taxon>Eimeriidae</taxon>
        <taxon>Eimeria</taxon>
    </lineage>
</organism>
<proteinExistence type="predicted"/>
<gene>
    <name evidence="3" type="ORF">EBH_0028080</name>
</gene>
<keyword evidence="2" id="KW-1133">Transmembrane helix</keyword>
<name>U6LPG0_9EIME</name>
<evidence type="ECO:0000313" key="3">
    <source>
        <dbReference type="EMBL" id="CDJ49685.1"/>
    </source>
</evidence>
<dbReference type="VEuPathDB" id="ToxoDB:EBH_0028080"/>
<accession>U6LPG0</accession>
<keyword evidence="4" id="KW-1185">Reference proteome</keyword>
<dbReference type="AlphaFoldDB" id="U6LPG0"/>
<evidence type="ECO:0000313" key="4">
    <source>
        <dbReference type="Proteomes" id="UP000030750"/>
    </source>
</evidence>
<keyword evidence="2" id="KW-0472">Membrane</keyword>